<gene>
    <name evidence="2" type="ORF">D7D52_23510</name>
</gene>
<dbReference type="OrthoDB" id="4551960at2"/>
<dbReference type="RefSeq" id="WP_120739686.1">
    <property type="nucleotide sequence ID" value="NZ_CP032568.1"/>
</dbReference>
<keyword evidence="1" id="KW-0812">Transmembrane</keyword>
<protein>
    <submittedName>
        <fullName evidence="2">Uncharacterized protein</fullName>
    </submittedName>
</protein>
<dbReference type="Proteomes" id="UP000267164">
    <property type="component" value="Chromosome"/>
</dbReference>
<name>A0A386ZEJ7_9NOCA</name>
<reference evidence="2 3" key="1">
    <citation type="submission" date="2018-09" db="EMBL/GenBank/DDBJ databases">
        <title>Nocardia yunnanensis sp. nov., an actinomycete isolated from a soil sample.</title>
        <authorList>
            <person name="Zhang J."/>
        </authorList>
    </citation>
    <scope>NUCLEOTIDE SEQUENCE [LARGE SCALE GENOMIC DNA]</scope>
    <source>
        <strain evidence="2 3">CFHS0054</strain>
    </source>
</reference>
<dbReference type="AlphaFoldDB" id="A0A386ZEJ7"/>
<dbReference type="EMBL" id="CP032568">
    <property type="protein sequence ID" value="AYF76302.1"/>
    <property type="molecule type" value="Genomic_DNA"/>
</dbReference>
<evidence type="ECO:0000313" key="3">
    <source>
        <dbReference type="Proteomes" id="UP000267164"/>
    </source>
</evidence>
<sequence>MRVPPTPIPAAAIEPASTPRPLARQAAITARVIGTPDRITMPVPQPLWFVLPMVMVLWEQPFLPDSVLPTLAATVLAVGAQRRLVRSRRVWVAHFFGRFSLLEHRRGMLLRLVDDEGRKWESRFLPVTSMAVLENDLVFGKGWVTRRGEFSLLGLTNIRTGVHRMSRWLAVWPIVLASSSTVVACTAATLL</sequence>
<organism evidence="2 3">
    <name type="scientific">Nocardia yunnanensis</name>
    <dbReference type="NCBI Taxonomy" id="2382165"/>
    <lineage>
        <taxon>Bacteria</taxon>
        <taxon>Bacillati</taxon>
        <taxon>Actinomycetota</taxon>
        <taxon>Actinomycetes</taxon>
        <taxon>Mycobacteriales</taxon>
        <taxon>Nocardiaceae</taxon>
        <taxon>Nocardia</taxon>
    </lineage>
</organism>
<evidence type="ECO:0000256" key="1">
    <source>
        <dbReference type="SAM" id="Phobius"/>
    </source>
</evidence>
<keyword evidence="1" id="KW-0472">Membrane</keyword>
<keyword evidence="1" id="KW-1133">Transmembrane helix</keyword>
<accession>A0A386ZEJ7</accession>
<keyword evidence="3" id="KW-1185">Reference proteome</keyword>
<evidence type="ECO:0000313" key="2">
    <source>
        <dbReference type="EMBL" id="AYF76302.1"/>
    </source>
</evidence>
<proteinExistence type="predicted"/>
<feature type="transmembrane region" description="Helical" evidence="1">
    <location>
        <begin position="169"/>
        <end position="190"/>
    </location>
</feature>
<dbReference type="KEGG" id="nyu:D7D52_23510"/>